<proteinExistence type="predicted"/>
<name>A0AA92IMR2_9GAMM</name>
<reference evidence="1 2" key="1">
    <citation type="submission" date="2018-09" db="EMBL/GenBank/DDBJ databases">
        <title>Whole genome sequencing of Idiomarina andamanensis W-5T (LMG 29773T= JCM 31645T).</title>
        <authorList>
            <person name="Das S.K."/>
        </authorList>
    </citation>
    <scope>NUCLEOTIDE SEQUENCE [LARGE SCALE GENOMIC DNA]</scope>
    <source>
        <strain evidence="1 2">W-5T</strain>
    </source>
</reference>
<protein>
    <submittedName>
        <fullName evidence="1">Uncharacterized protein</fullName>
    </submittedName>
</protein>
<organism evidence="1 2">
    <name type="scientific">Pseudidiomarina andamanensis</name>
    <dbReference type="NCBI Taxonomy" id="1940690"/>
    <lineage>
        <taxon>Bacteria</taxon>
        <taxon>Pseudomonadati</taxon>
        <taxon>Pseudomonadota</taxon>
        <taxon>Gammaproteobacteria</taxon>
        <taxon>Alteromonadales</taxon>
        <taxon>Idiomarinaceae</taxon>
        <taxon>Pseudidiomarina</taxon>
    </lineage>
</organism>
<dbReference type="EMBL" id="CP032551">
    <property type="protein sequence ID" value="QGT96374.1"/>
    <property type="molecule type" value="Genomic_DNA"/>
</dbReference>
<dbReference type="AlphaFoldDB" id="A0AA92IMR2"/>
<sequence length="59" mass="6434">MTLTVVLSKLLSLLNMTEAEVSRIKGIGVQTLYNWLDKTKLQGKGQPSLISGNCLNVSQ</sequence>
<keyword evidence="2" id="KW-1185">Reference proteome</keyword>
<dbReference type="KEGG" id="panm:D3795_09495"/>
<dbReference type="Proteomes" id="UP000427820">
    <property type="component" value="Chromosome"/>
</dbReference>
<gene>
    <name evidence="1" type="ORF">D3795_09495</name>
</gene>
<evidence type="ECO:0000313" key="2">
    <source>
        <dbReference type="Proteomes" id="UP000427820"/>
    </source>
</evidence>
<accession>A0AA92IMR2</accession>
<evidence type="ECO:0000313" key="1">
    <source>
        <dbReference type="EMBL" id="QGT96374.1"/>
    </source>
</evidence>